<dbReference type="Proteomes" id="UP001164746">
    <property type="component" value="Chromosome 13"/>
</dbReference>
<gene>
    <name evidence="1" type="ORF">MAR_038105</name>
</gene>
<evidence type="ECO:0000313" key="1">
    <source>
        <dbReference type="EMBL" id="WAR24436.1"/>
    </source>
</evidence>
<name>A0ABY7FUA8_MYAAR</name>
<evidence type="ECO:0000313" key="2">
    <source>
        <dbReference type="Proteomes" id="UP001164746"/>
    </source>
</evidence>
<proteinExistence type="predicted"/>
<reference evidence="1" key="1">
    <citation type="submission" date="2022-11" db="EMBL/GenBank/DDBJ databases">
        <title>Centuries of genome instability and evolution in soft-shell clam transmissible cancer (bioRxiv).</title>
        <authorList>
            <person name="Hart S.F.M."/>
            <person name="Yonemitsu M.A."/>
            <person name="Giersch R.M."/>
            <person name="Beal B.F."/>
            <person name="Arriagada G."/>
            <person name="Davis B.W."/>
            <person name="Ostrander E.A."/>
            <person name="Goff S.P."/>
            <person name="Metzger M.J."/>
        </authorList>
    </citation>
    <scope>NUCLEOTIDE SEQUENCE</scope>
    <source>
        <strain evidence="1">MELC-2E11</strain>
        <tissue evidence="1">Siphon/mantle</tissue>
    </source>
</reference>
<dbReference type="EMBL" id="CP111024">
    <property type="protein sequence ID" value="WAR24436.1"/>
    <property type="molecule type" value="Genomic_DNA"/>
</dbReference>
<sequence length="156" mass="17407">VNHLVQTDGTGLIVHMDVIHDEDEKTVMAIIGDVSQYAIGVHTINLHDYNTGYGVLKDINRDICTLTKSPIPMQPSWKYRMGITNEVHHHKLIPHPDALNHSSVEKLAGPKIASFCYDYTTFYAEVTPIDPKFHAWCFLSACSNPILGFNGTDMIG</sequence>
<keyword evidence="2" id="KW-1185">Reference proteome</keyword>
<protein>
    <submittedName>
        <fullName evidence="1">Uncharacterized protein</fullName>
    </submittedName>
</protein>
<accession>A0ABY7FUA8</accession>
<feature type="non-terminal residue" evidence="1">
    <location>
        <position position="1"/>
    </location>
</feature>
<organism evidence="1 2">
    <name type="scientific">Mya arenaria</name>
    <name type="common">Soft-shell clam</name>
    <dbReference type="NCBI Taxonomy" id="6604"/>
    <lineage>
        <taxon>Eukaryota</taxon>
        <taxon>Metazoa</taxon>
        <taxon>Spiralia</taxon>
        <taxon>Lophotrochozoa</taxon>
        <taxon>Mollusca</taxon>
        <taxon>Bivalvia</taxon>
        <taxon>Autobranchia</taxon>
        <taxon>Heteroconchia</taxon>
        <taxon>Euheterodonta</taxon>
        <taxon>Imparidentia</taxon>
        <taxon>Neoheterodontei</taxon>
        <taxon>Myida</taxon>
        <taxon>Myoidea</taxon>
        <taxon>Myidae</taxon>
        <taxon>Mya</taxon>
    </lineage>
</organism>